<evidence type="ECO:0000256" key="1">
    <source>
        <dbReference type="SAM" id="SignalP"/>
    </source>
</evidence>
<organism evidence="2 3">
    <name type="scientific">Hoylesella nanceiensis</name>
    <dbReference type="NCBI Taxonomy" id="425941"/>
    <lineage>
        <taxon>Bacteria</taxon>
        <taxon>Pseudomonadati</taxon>
        <taxon>Bacteroidota</taxon>
        <taxon>Bacteroidia</taxon>
        <taxon>Bacteroidales</taxon>
        <taxon>Prevotellaceae</taxon>
        <taxon>Hoylesella</taxon>
    </lineage>
</organism>
<gene>
    <name evidence="2" type="ORF">KZO38_04820</name>
</gene>
<dbReference type="Proteomes" id="UP000788426">
    <property type="component" value="Unassembled WGS sequence"/>
</dbReference>
<dbReference type="InterPro" id="IPR032274">
    <property type="entry name" value="DUF4835"/>
</dbReference>
<protein>
    <submittedName>
        <fullName evidence="2">DUF4835 family protein</fullName>
    </submittedName>
</protein>
<feature type="chain" id="PRO_5047527558" evidence="1">
    <location>
        <begin position="25"/>
        <end position="305"/>
    </location>
</feature>
<reference evidence="2 3" key="1">
    <citation type="submission" date="2021-07" db="EMBL/GenBank/DDBJ databases">
        <title>Genomic diversity and antimicrobial resistance of Prevotella spp. isolated from chronic lung disease airways.</title>
        <authorList>
            <person name="Webb K.A."/>
            <person name="Olagoke O.S."/>
            <person name="Baird T."/>
            <person name="Neill J."/>
            <person name="Pham A."/>
            <person name="Wells T.J."/>
            <person name="Ramsay K.A."/>
            <person name="Bell S.C."/>
            <person name="Sarovich D.S."/>
            <person name="Price E.P."/>
        </authorList>
    </citation>
    <scope>NUCLEOTIDE SEQUENCE [LARGE SCALE GENOMIC DNA]</scope>
    <source>
        <strain evidence="2 3">SCHI0011.S.12</strain>
    </source>
</reference>
<keyword evidence="1" id="KW-0732">Signal</keyword>
<keyword evidence="3" id="KW-1185">Reference proteome</keyword>
<evidence type="ECO:0000313" key="2">
    <source>
        <dbReference type="EMBL" id="MBW4769081.1"/>
    </source>
</evidence>
<sequence length="305" mass="36045">MKFHIFKLSLLALLAIVLPHKVHAQELRARIVINHNQIQGTDVSVFDNLQKSLEQFVNNKQWTDLQFRKNERIQCVFNITVQEYDNSSNLFKCKALIQANRPVFNSSYNSVLYNNYDNNFEFTFAQFDQLEFNEENVQNQLTTLFAYYAYLIIGINLDSFSMLGGDDILQRCMNLTNAAQNLNYTGWKAFDNDRNRFALINEYLDPAMRPFREFQYNYYRKGLDEMVTNPERGRVNISQTIEEQLAKCKENKPLCQWPIIWSDYKKDELANIYQGKGTPKEKETIYDIFFKINASQSNTWDRIKE</sequence>
<comment type="caution">
    <text evidence="2">The sequence shown here is derived from an EMBL/GenBank/DDBJ whole genome shotgun (WGS) entry which is preliminary data.</text>
</comment>
<proteinExistence type="predicted"/>
<dbReference type="EMBL" id="JAHXCT010000003">
    <property type="protein sequence ID" value="MBW4769081.1"/>
    <property type="molecule type" value="Genomic_DNA"/>
</dbReference>
<name>A0ABS6YD03_9BACT</name>
<accession>A0ABS6YD03</accession>
<dbReference type="RefSeq" id="WP_219480588.1">
    <property type="nucleotide sequence ID" value="NZ_JAHXCT010000003.1"/>
</dbReference>
<feature type="signal peptide" evidence="1">
    <location>
        <begin position="1"/>
        <end position="24"/>
    </location>
</feature>
<evidence type="ECO:0000313" key="3">
    <source>
        <dbReference type="Proteomes" id="UP000788426"/>
    </source>
</evidence>
<dbReference type="Pfam" id="PF16119">
    <property type="entry name" value="DUF4835"/>
    <property type="match status" value="1"/>
</dbReference>